<evidence type="ECO:0000259" key="7">
    <source>
        <dbReference type="PROSITE" id="PS50850"/>
    </source>
</evidence>
<dbReference type="EMBL" id="FOLM01000007">
    <property type="protein sequence ID" value="SFC93307.1"/>
    <property type="molecule type" value="Genomic_DNA"/>
</dbReference>
<feature type="transmembrane region" description="Helical" evidence="6">
    <location>
        <begin position="291"/>
        <end position="312"/>
    </location>
</feature>
<evidence type="ECO:0000256" key="4">
    <source>
        <dbReference type="ARBA" id="ARBA00022989"/>
    </source>
</evidence>
<dbReference type="Proteomes" id="UP000199207">
    <property type="component" value="Unassembled WGS sequence"/>
</dbReference>
<evidence type="ECO:0000256" key="2">
    <source>
        <dbReference type="ARBA" id="ARBA00022475"/>
    </source>
</evidence>
<keyword evidence="5 6" id="KW-0472">Membrane</keyword>
<dbReference type="PROSITE" id="PS50850">
    <property type="entry name" value="MFS"/>
    <property type="match status" value="1"/>
</dbReference>
<feature type="transmembrane region" description="Helical" evidence="6">
    <location>
        <begin position="229"/>
        <end position="250"/>
    </location>
</feature>
<dbReference type="Gene3D" id="1.20.1250.20">
    <property type="entry name" value="MFS general substrate transporter like domains"/>
    <property type="match status" value="1"/>
</dbReference>
<evidence type="ECO:0000256" key="3">
    <source>
        <dbReference type="ARBA" id="ARBA00022692"/>
    </source>
</evidence>
<dbReference type="InterPro" id="IPR011701">
    <property type="entry name" value="MFS"/>
</dbReference>
<dbReference type="GO" id="GO:0005886">
    <property type="term" value="C:plasma membrane"/>
    <property type="evidence" value="ECO:0007669"/>
    <property type="project" value="UniProtKB-SubCell"/>
</dbReference>
<keyword evidence="4 6" id="KW-1133">Transmembrane helix</keyword>
<accession>A0A1I1N6M7</accession>
<feature type="domain" description="Major facilitator superfamily (MFS) profile" evidence="7">
    <location>
        <begin position="27"/>
        <end position="409"/>
    </location>
</feature>
<protein>
    <submittedName>
        <fullName evidence="8">Predicted arabinose efflux permease, MFS family</fullName>
    </submittedName>
</protein>
<dbReference type="STRING" id="910347.SAMN05421773_107255"/>
<dbReference type="CDD" id="cd17473">
    <property type="entry name" value="MFS_arabinose_efflux_permease_like"/>
    <property type="match status" value="1"/>
</dbReference>
<dbReference type="RefSeq" id="WP_093839350.1">
    <property type="nucleotide sequence ID" value="NZ_FOLM01000007.1"/>
</dbReference>
<evidence type="ECO:0000313" key="9">
    <source>
        <dbReference type="Proteomes" id="UP000199207"/>
    </source>
</evidence>
<name>A0A1I1N6M7_9ACTN</name>
<dbReference type="OrthoDB" id="9812221at2"/>
<dbReference type="AlphaFoldDB" id="A0A1I1N6M7"/>
<proteinExistence type="predicted"/>
<evidence type="ECO:0000256" key="6">
    <source>
        <dbReference type="SAM" id="Phobius"/>
    </source>
</evidence>
<sequence>MKPYARRTPPPPAATAALAVTAPGRPALTVLLLASTLGVMGGMTIAPVIEVIRQSLHLSGAQAGLVLTTHSLAIALTSPLAGRLTDRLGPRLPLAAGLVLYGAGGGAGMLTDTYPALLATRLLLGVGAAAVFTCSTAALLALYRGSDRDRVMGWRTTATTAGGFAYPLAAGALGTWSWQAPFALYLIGLPLGLAALLALPPAAPAPADGPRPAKARGGALRLLRDHPKLAGMCGLWVAIAVLMMVLGLFLPRRLDELGITNTLAVALYGVVLSSATASLAGLLYARLRARLGYAALMRISAACWTAAMLVFATAAHPAALILVPALTGLGSGIAMPTLTVLMDHAAPPGRRATAASLQATALFGGQFTSPLLFGPLVDATSLTTGALAATAGTALILLGLLKLGNPPEDGAGSRPTAPVNGSGG</sequence>
<feature type="transmembrane region" description="Helical" evidence="6">
    <location>
        <begin position="122"/>
        <end position="142"/>
    </location>
</feature>
<dbReference type="SUPFAM" id="SSF103473">
    <property type="entry name" value="MFS general substrate transporter"/>
    <property type="match status" value="1"/>
</dbReference>
<feature type="transmembrane region" description="Helical" evidence="6">
    <location>
        <begin position="318"/>
        <end position="342"/>
    </location>
</feature>
<comment type="subcellular location">
    <subcellularLocation>
        <location evidence="1">Cell membrane</location>
        <topology evidence="1">Multi-pass membrane protein</topology>
    </subcellularLocation>
</comment>
<feature type="transmembrane region" description="Helical" evidence="6">
    <location>
        <begin position="182"/>
        <end position="203"/>
    </location>
</feature>
<feature type="transmembrane region" description="Helical" evidence="6">
    <location>
        <begin position="92"/>
        <end position="110"/>
    </location>
</feature>
<organism evidence="8 9">
    <name type="scientific">Streptomyces aidingensis</name>
    <dbReference type="NCBI Taxonomy" id="910347"/>
    <lineage>
        <taxon>Bacteria</taxon>
        <taxon>Bacillati</taxon>
        <taxon>Actinomycetota</taxon>
        <taxon>Actinomycetes</taxon>
        <taxon>Kitasatosporales</taxon>
        <taxon>Streptomycetaceae</taxon>
        <taxon>Streptomyces</taxon>
    </lineage>
</organism>
<dbReference type="InterPro" id="IPR036259">
    <property type="entry name" value="MFS_trans_sf"/>
</dbReference>
<feature type="transmembrane region" description="Helical" evidence="6">
    <location>
        <begin position="28"/>
        <end position="49"/>
    </location>
</feature>
<feature type="transmembrane region" description="Helical" evidence="6">
    <location>
        <begin position="262"/>
        <end position="284"/>
    </location>
</feature>
<dbReference type="Pfam" id="PF07690">
    <property type="entry name" value="MFS_1"/>
    <property type="match status" value="1"/>
</dbReference>
<dbReference type="GO" id="GO:0022857">
    <property type="term" value="F:transmembrane transporter activity"/>
    <property type="evidence" value="ECO:0007669"/>
    <property type="project" value="InterPro"/>
</dbReference>
<keyword evidence="9" id="KW-1185">Reference proteome</keyword>
<gene>
    <name evidence="8" type="ORF">SAMN05421773_107255</name>
</gene>
<keyword evidence="3 6" id="KW-0812">Transmembrane</keyword>
<reference evidence="8 9" key="1">
    <citation type="submission" date="2016-10" db="EMBL/GenBank/DDBJ databases">
        <authorList>
            <person name="de Groot N.N."/>
        </authorList>
    </citation>
    <scope>NUCLEOTIDE SEQUENCE [LARGE SCALE GENOMIC DNA]</scope>
    <source>
        <strain evidence="8 9">CGMCC 4.5739</strain>
    </source>
</reference>
<evidence type="ECO:0000256" key="1">
    <source>
        <dbReference type="ARBA" id="ARBA00004651"/>
    </source>
</evidence>
<dbReference type="InterPro" id="IPR020846">
    <property type="entry name" value="MFS_dom"/>
</dbReference>
<dbReference type="PANTHER" id="PTHR43124:SF3">
    <property type="entry name" value="CHLORAMPHENICOL EFFLUX PUMP RV0191"/>
    <property type="match status" value="1"/>
</dbReference>
<keyword evidence="2" id="KW-1003">Cell membrane</keyword>
<dbReference type="PANTHER" id="PTHR43124">
    <property type="entry name" value="PURINE EFFLUX PUMP PBUE"/>
    <property type="match status" value="1"/>
</dbReference>
<evidence type="ECO:0000313" key="8">
    <source>
        <dbReference type="EMBL" id="SFC93307.1"/>
    </source>
</evidence>
<evidence type="ECO:0000256" key="5">
    <source>
        <dbReference type="ARBA" id="ARBA00023136"/>
    </source>
</evidence>
<dbReference type="InterPro" id="IPR050189">
    <property type="entry name" value="MFS_Efflux_Transporters"/>
</dbReference>
<feature type="transmembrane region" description="Helical" evidence="6">
    <location>
        <begin position="379"/>
        <end position="401"/>
    </location>
</feature>
<feature type="transmembrane region" description="Helical" evidence="6">
    <location>
        <begin position="61"/>
        <end position="80"/>
    </location>
</feature>